<name>A0A9P5AVJ4_9HYPO</name>
<feature type="compositionally biased region" description="Basic and acidic residues" evidence="1">
    <location>
        <begin position="297"/>
        <end position="307"/>
    </location>
</feature>
<dbReference type="AlphaFoldDB" id="A0A9P5AVJ4"/>
<dbReference type="OrthoDB" id="5362512at2759"/>
<comment type="caution">
    <text evidence="3">The sequence shown here is derived from an EMBL/GenBank/DDBJ whole genome shotgun (WGS) entry which is preliminary data.</text>
</comment>
<keyword evidence="4" id="KW-1185">Reference proteome</keyword>
<evidence type="ECO:0000313" key="3">
    <source>
        <dbReference type="EMBL" id="KAF4345317.1"/>
    </source>
</evidence>
<evidence type="ECO:0000313" key="4">
    <source>
        <dbReference type="Proteomes" id="UP000730481"/>
    </source>
</evidence>
<protein>
    <recommendedName>
        <fullName evidence="2">Heterokaryon incompatibility domain-containing protein</fullName>
    </recommendedName>
</protein>
<dbReference type="Pfam" id="PF06985">
    <property type="entry name" value="HET"/>
    <property type="match status" value="1"/>
</dbReference>
<evidence type="ECO:0000259" key="2">
    <source>
        <dbReference type="Pfam" id="PF06985"/>
    </source>
</evidence>
<sequence length="618" mass="70430">MPTRLLDLGNSNEKTWRICQNPTYVPYIALSHRWSPDTPTLRTSNCQKYRNFQPDSVLPQSYRDILSICRAIPIRYLWVDSLCIIQDDGGSEFEKEALLMTDIYQYAFLTLTICWDFPGLSVFRKCRPRSIPRLKAPPPYAQHAVSQEDECVFIKHGRSEELKVDVHDAPINHRAWVLQERCLSRRVLYLGNEQLYWECDGCTGSEVSPLALYKDYERQSILDLTGPDRDLSWTRILTKYTGCDLTFEQDRLIAIAGLAKLIASKTGGTYFAGIWLESWMQDLLWEPAGARARSLKPKPENHADHTTKPKSTMVRPSWSWLGFSGSVATGHILCGKGPRMSLTDPNSFESDEYRPLALLSQTRVTPPGSDPFSSFNQAILMIRCLTLPVRFAGSPHNKPQPWFFRHDYVIEDPSAGLDCMLLRASEAYHEMYPTFRFSFSKPVDSSLQYFLVPLYLRQNWEGEFGPCVYGLVVQRGLNGGNQEFIRIGMWYEDYRCTSQLSPMISNTIVNLGVGKKSAPKDGRLTEDEQVFDSNLHEYAAGHVESEVEFPQNLLGKVVKHYSDTEELDKKASATGYEDIEQKSPETVGQKGSYRRNEIVECSLLPHFTTAEWATISLV</sequence>
<feature type="domain" description="Heterokaryon incompatibility" evidence="2">
    <location>
        <begin position="27"/>
        <end position="180"/>
    </location>
</feature>
<gene>
    <name evidence="3" type="ORF">FBEOM_721</name>
</gene>
<dbReference type="InterPro" id="IPR010730">
    <property type="entry name" value="HET"/>
</dbReference>
<dbReference type="Proteomes" id="UP000730481">
    <property type="component" value="Unassembled WGS sequence"/>
</dbReference>
<reference evidence="3" key="1">
    <citation type="journal article" date="2017" name="Mycologia">
        <title>Fusarium algeriense, sp. nov., a novel toxigenic crown rot pathogen of durum wheat from Algeria is nested in the Fusarium burgessii species complex.</title>
        <authorList>
            <person name="Laraba I."/>
            <person name="Keddad A."/>
            <person name="Boureghda H."/>
            <person name="Abdallah N."/>
            <person name="Vaughan M.M."/>
            <person name="Proctor R.H."/>
            <person name="Busman M."/>
            <person name="O'Donnell K."/>
        </authorList>
    </citation>
    <scope>NUCLEOTIDE SEQUENCE</scope>
    <source>
        <strain evidence="3">NRRL 25174</strain>
    </source>
</reference>
<proteinExistence type="predicted"/>
<accession>A0A9P5AVJ4</accession>
<reference evidence="3" key="2">
    <citation type="submission" date="2020-02" db="EMBL/GenBank/DDBJ databases">
        <title>Identification and distribution of gene clusters putatively required for synthesis of sphingolipid metabolism inhibitors in phylogenetically diverse species of the filamentous fungus Fusarium.</title>
        <authorList>
            <person name="Kim H.-S."/>
            <person name="Busman M."/>
            <person name="Brown D.W."/>
            <person name="Divon H."/>
            <person name="Uhlig S."/>
            <person name="Proctor R.H."/>
        </authorList>
    </citation>
    <scope>NUCLEOTIDE SEQUENCE</scope>
    <source>
        <strain evidence="3">NRRL 25174</strain>
    </source>
</reference>
<feature type="region of interest" description="Disordered" evidence="1">
    <location>
        <begin position="294"/>
        <end position="313"/>
    </location>
</feature>
<dbReference type="EMBL" id="PVQB02000028">
    <property type="protein sequence ID" value="KAF4345317.1"/>
    <property type="molecule type" value="Genomic_DNA"/>
</dbReference>
<dbReference type="PANTHER" id="PTHR33112">
    <property type="entry name" value="DOMAIN PROTEIN, PUTATIVE-RELATED"/>
    <property type="match status" value="1"/>
</dbReference>
<evidence type="ECO:0000256" key="1">
    <source>
        <dbReference type="SAM" id="MobiDB-lite"/>
    </source>
</evidence>
<organism evidence="3 4">
    <name type="scientific">Fusarium beomiforme</name>
    <dbReference type="NCBI Taxonomy" id="44412"/>
    <lineage>
        <taxon>Eukaryota</taxon>
        <taxon>Fungi</taxon>
        <taxon>Dikarya</taxon>
        <taxon>Ascomycota</taxon>
        <taxon>Pezizomycotina</taxon>
        <taxon>Sordariomycetes</taxon>
        <taxon>Hypocreomycetidae</taxon>
        <taxon>Hypocreales</taxon>
        <taxon>Nectriaceae</taxon>
        <taxon>Fusarium</taxon>
        <taxon>Fusarium burgessii species complex</taxon>
    </lineage>
</organism>
<dbReference type="PANTHER" id="PTHR33112:SF8">
    <property type="entry name" value="HETEROKARYON INCOMPATIBILITY DOMAIN-CONTAINING PROTEIN"/>
    <property type="match status" value="1"/>
</dbReference>